<evidence type="ECO:0000256" key="2">
    <source>
        <dbReference type="SAM" id="Phobius"/>
    </source>
</evidence>
<protein>
    <submittedName>
        <fullName evidence="3">Uncharacterized protein</fullName>
    </submittedName>
</protein>
<sequence length="218" mass="24952">MTQKRNRQVMAVATLAMLTIIPFTVYQVFNKDKQNMENQLLGEKAAIVTLDTKKNKDETLLKAIQNGQTLKNYEELENRKKTVFEEYFKLSKELLAAEKEKQAKEVEKLREKIDDVMVLGESRELFLYRGSDWKMVLNRQIPDFTFTVQAADSISIVDGEGRTVLLMKVWYNEEANKFQLLSMVKTLEWLAPTDVFVPGSGEVGVLSSSEQGKDGDNQ</sequence>
<dbReference type="AlphaFoldDB" id="A0A7X3KCA1"/>
<organism evidence="3 4">
    <name type="scientific">Streptococcus danieliae</name>
    <dbReference type="NCBI Taxonomy" id="747656"/>
    <lineage>
        <taxon>Bacteria</taxon>
        <taxon>Bacillati</taxon>
        <taxon>Bacillota</taxon>
        <taxon>Bacilli</taxon>
        <taxon>Lactobacillales</taxon>
        <taxon>Streptococcaceae</taxon>
        <taxon>Streptococcus</taxon>
    </lineage>
</organism>
<keyword evidence="2" id="KW-1133">Transmembrane helix</keyword>
<keyword evidence="2" id="KW-0472">Membrane</keyword>
<gene>
    <name evidence="3" type="ORF">E5983_01810</name>
</gene>
<reference evidence="3 4" key="1">
    <citation type="submission" date="2019-12" db="EMBL/GenBank/DDBJ databases">
        <title>Microbes associate with the intestines of laboratory mice.</title>
        <authorList>
            <person name="Navarre W."/>
            <person name="Wong E."/>
        </authorList>
    </citation>
    <scope>NUCLEOTIDE SEQUENCE [LARGE SCALE GENOMIC DNA]</scope>
    <source>
        <strain evidence="3 4">NM51_B2-22</strain>
    </source>
</reference>
<dbReference type="RefSeq" id="WP_160332212.1">
    <property type="nucleotide sequence ID" value="NZ_WSRS01000008.1"/>
</dbReference>
<proteinExistence type="predicted"/>
<dbReference type="Proteomes" id="UP000461595">
    <property type="component" value="Unassembled WGS sequence"/>
</dbReference>
<keyword evidence="1" id="KW-0175">Coiled coil</keyword>
<comment type="caution">
    <text evidence="3">The sequence shown here is derived from an EMBL/GenBank/DDBJ whole genome shotgun (WGS) entry which is preliminary data.</text>
</comment>
<keyword evidence="2" id="KW-0812">Transmembrane</keyword>
<dbReference type="EMBL" id="WSRS01000008">
    <property type="protein sequence ID" value="MVX58388.1"/>
    <property type="molecule type" value="Genomic_DNA"/>
</dbReference>
<accession>A0A7X3KCA1</accession>
<evidence type="ECO:0000313" key="3">
    <source>
        <dbReference type="EMBL" id="MVX58388.1"/>
    </source>
</evidence>
<evidence type="ECO:0000313" key="4">
    <source>
        <dbReference type="Proteomes" id="UP000461595"/>
    </source>
</evidence>
<name>A0A7X3KCA1_9STRE</name>
<feature type="coiled-coil region" evidence="1">
    <location>
        <begin position="73"/>
        <end position="119"/>
    </location>
</feature>
<feature type="transmembrane region" description="Helical" evidence="2">
    <location>
        <begin position="9"/>
        <end position="29"/>
    </location>
</feature>
<evidence type="ECO:0000256" key="1">
    <source>
        <dbReference type="SAM" id="Coils"/>
    </source>
</evidence>